<sequence>MYASNPVGVGYAKLGWYWAGNPNLKPEKSLNFDMSVEGENKNTYARLGIFHNRIKNYMSVYYTGALMDFAPYLHGDRKYQRAPDMIYSFKNIGRAEITGLEAEVRQKLGNHWSAKLGYAYLHAINKSDPQMPHRLLDKPMHKVDIGLTFDDPVSGWGASIWGDYYIRMLDSNTLADSANYWPDILDGEGAVYNKRVYQEKTFGIWNLLFQKKFDEDSIAYFGVNNVFNHRDDDRATQERVYRFGVNLKLGFSRKAKERVFVPKDKAGKANVAPVLLQGFLDRPFDTEKERGAELMGEYRARWKVHDGTNRPQSRYRADTYVGTAAANMKDQGEHGFEQRVRLGVDARLSENTNLTVVGSASGESGVDTSYETESAKGIKHRRLDRVDLTQRAHKWDFSIGRLTEPMGVTGYWFGKEFDGARAVWTGKETQIRLGYGTFTHSTGIPDSAYTHAVHATFFRPPTIMELVGIDKDEMPYAVQKGTTLDKTYETAYKGKTDSLFFLQQLRDVCEDPKATEADKLAVLQRMQRIVKQAYGEDLSQQSFALRTPASGYVLYKIRNKKTHEEKLQKVDLYYSNRIDAWDSDEIKALKKEVNKDVSITLSNENALRGRNYIEANKDTLLAAYSKIAKVYATSNWNGKTDDELGSSYTYVKYNGRDKAGVLYQSDASKREDYEFAGVDAIVTIDSYHSVPGYDSSNVITPIDLLDGLYKANYVDANSDPQYGWAMPHLMFEFFNRMETVLEATESGNRLPRESIGKIVGNLIKTEGTMLERDRIPELDKAIFVQAKHEITPRLGVQAWYLRSIGDDIHTFLNANGKNNERHRFDSLANVIGIGAKYQIGANTSISFDYGQNRTDFGRYMNGRSMYRHERGTADFDLCGHENGGIPHFWTARLDIGQTDTNVAGSWNAFVDYKYFQHGSFFGGNGTEALPDRYLDGISSFTFGGGYVPAKNFLLEAFYTFDAKGINRRDTLYGPENFRLGNYTRLQMTYKF</sequence>
<name>U7UK12_9FIRM</name>
<dbReference type="InterPro" id="IPR036942">
    <property type="entry name" value="Beta-barrel_TonB_sf"/>
</dbReference>
<keyword evidence="4 8" id="KW-0812">Transmembrane</keyword>
<accession>U7UK12</accession>
<evidence type="ECO:0000313" key="11">
    <source>
        <dbReference type="Proteomes" id="UP000017090"/>
    </source>
</evidence>
<keyword evidence="5" id="KW-0798">TonB box</keyword>
<evidence type="ECO:0000256" key="6">
    <source>
        <dbReference type="ARBA" id="ARBA00023136"/>
    </source>
</evidence>
<comment type="caution">
    <text evidence="10">The sequence shown here is derived from an EMBL/GenBank/DDBJ whole genome shotgun (WGS) entry which is preliminary data.</text>
</comment>
<evidence type="ECO:0000256" key="2">
    <source>
        <dbReference type="ARBA" id="ARBA00022448"/>
    </source>
</evidence>
<feature type="domain" description="TonB-dependent receptor-like beta-barrel" evidence="9">
    <location>
        <begin position="14"/>
        <end position="226"/>
    </location>
</feature>
<keyword evidence="11" id="KW-1185">Reference proteome</keyword>
<dbReference type="EMBL" id="AWXA01000039">
    <property type="protein sequence ID" value="ERT58828.1"/>
    <property type="molecule type" value="Genomic_DNA"/>
</dbReference>
<gene>
    <name evidence="10" type="ORF">HMPREF1250_0058</name>
</gene>
<evidence type="ECO:0000256" key="3">
    <source>
        <dbReference type="ARBA" id="ARBA00022452"/>
    </source>
</evidence>
<keyword evidence="2 8" id="KW-0813">Transport</keyword>
<dbReference type="Proteomes" id="UP000017090">
    <property type="component" value="Unassembled WGS sequence"/>
</dbReference>
<dbReference type="AlphaFoldDB" id="U7UK12"/>
<reference evidence="10 11" key="1">
    <citation type="submission" date="2013-09" db="EMBL/GenBank/DDBJ databases">
        <authorList>
            <person name="Durkin A.S."/>
            <person name="Haft D.R."/>
            <person name="McCorrison J."/>
            <person name="Torralba M."/>
            <person name="Gillis M."/>
            <person name="Haft D.H."/>
            <person name="Methe B."/>
            <person name="Sutton G."/>
            <person name="Nelson K.E."/>
        </authorList>
    </citation>
    <scope>NUCLEOTIDE SEQUENCE [LARGE SCALE GENOMIC DNA]</scope>
    <source>
        <strain evidence="10 11">BV3C16-1</strain>
    </source>
</reference>
<dbReference type="STRING" id="1111454.HMPREF1250_0058"/>
<dbReference type="eggNOG" id="COG4771">
    <property type="taxonomic scope" value="Bacteria"/>
</dbReference>
<keyword evidence="3 8" id="KW-1134">Transmembrane beta strand</keyword>
<evidence type="ECO:0000256" key="4">
    <source>
        <dbReference type="ARBA" id="ARBA00022692"/>
    </source>
</evidence>
<protein>
    <recommendedName>
        <fullName evidence="9">TonB-dependent receptor-like beta-barrel domain-containing protein</fullName>
    </recommendedName>
</protein>
<comment type="subcellular location">
    <subcellularLocation>
        <location evidence="1 8">Cell outer membrane</location>
        <topology evidence="1 8">Multi-pass membrane protein</topology>
    </subcellularLocation>
</comment>
<dbReference type="PATRIC" id="fig|1111454.3.peg.1421"/>
<evidence type="ECO:0000256" key="8">
    <source>
        <dbReference type="PROSITE-ProRule" id="PRU01360"/>
    </source>
</evidence>
<dbReference type="Pfam" id="PF00593">
    <property type="entry name" value="TonB_dep_Rec_b-barrel"/>
    <property type="match status" value="1"/>
</dbReference>
<proteinExistence type="inferred from homology"/>
<evidence type="ECO:0000256" key="7">
    <source>
        <dbReference type="ARBA" id="ARBA00023237"/>
    </source>
</evidence>
<dbReference type="Gene3D" id="2.40.170.20">
    <property type="entry name" value="TonB-dependent receptor, beta-barrel domain"/>
    <property type="match status" value="1"/>
</dbReference>
<dbReference type="InterPro" id="IPR039426">
    <property type="entry name" value="TonB-dep_rcpt-like"/>
</dbReference>
<comment type="similarity">
    <text evidence="8">Belongs to the TonB-dependent receptor family.</text>
</comment>
<dbReference type="SUPFAM" id="SSF56935">
    <property type="entry name" value="Porins"/>
    <property type="match status" value="1"/>
</dbReference>
<evidence type="ECO:0000256" key="1">
    <source>
        <dbReference type="ARBA" id="ARBA00004571"/>
    </source>
</evidence>
<keyword evidence="6 8" id="KW-0472">Membrane</keyword>
<dbReference type="PROSITE" id="PS52016">
    <property type="entry name" value="TONB_DEPENDENT_REC_3"/>
    <property type="match status" value="1"/>
</dbReference>
<dbReference type="GO" id="GO:0009279">
    <property type="term" value="C:cell outer membrane"/>
    <property type="evidence" value="ECO:0007669"/>
    <property type="project" value="UniProtKB-SubCell"/>
</dbReference>
<keyword evidence="7 8" id="KW-0998">Cell outer membrane</keyword>
<dbReference type="InterPro" id="IPR000531">
    <property type="entry name" value="Beta-barrel_TonB"/>
</dbReference>
<organism evidence="10 11">
    <name type="scientific">Megasphaera vaginalis</name>
    <name type="common">ex Srinivasan et al. 2021</name>
    <dbReference type="NCBI Taxonomy" id="1111454"/>
    <lineage>
        <taxon>Bacteria</taxon>
        <taxon>Bacillati</taxon>
        <taxon>Bacillota</taxon>
        <taxon>Negativicutes</taxon>
        <taxon>Veillonellales</taxon>
        <taxon>Veillonellaceae</taxon>
        <taxon>Megasphaera</taxon>
    </lineage>
</organism>
<evidence type="ECO:0000256" key="5">
    <source>
        <dbReference type="ARBA" id="ARBA00023077"/>
    </source>
</evidence>
<evidence type="ECO:0000313" key="10">
    <source>
        <dbReference type="EMBL" id="ERT58828.1"/>
    </source>
</evidence>
<evidence type="ECO:0000259" key="9">
    <source>
        <dbReference type="Pfam" id="PF00593"/>
    </source>
</evidence>